<gene>
    <name evidence="14" type="ORF">PEVE_00034184</name>
</gene>
<dbReference type="PANTHER" id="PTHR10027:SF33">
    <property type="entry name" value="CALCIUM-ACTIVATED POTASSIUM CHANNEL SUBUNIT ALPHA-1-RELATED"/>
    <property type="match status" value="1"/>
</dbReference>
<evidence type="ECO:0000259" key="13">
    <source>
        <dbReference type="PROSITE" id="PS51201"/>
    </source>
</evidence>
<keyword evidence="10" id="KW-0407">Ion channel</keyword>
<feature type="transmembrane region" description="Helical" evidence="12">
    <location>
        <begin position="20"/>
        <end position="42"/>
    </location>
</feature>
<dbReference type="SUPFAM" id="SSF81324">
    <property type="entry name" value="Voltage-gated potassium channels"/>
    <property type="match status" value="1"/>
</dbReference>
<keyword evidence="8" id="KW-0406">Ion transport</keyword>
<evidence type="ECO:0000256" key="10">
    <source>
        <dbReference type="ARBA" id="ARBA00023303"/>
    </source>
</evidence>
<dbReference type="PRINTS" id="PR01449">
    <property type="entry name" value="BKCHANNELA"/>
</dbReference>
<dbReference type="InterPro" id="IPR003148">
    <property type="entry name" value="RCK_N"/>
</dbReference>
<dbReference type="PROSITE" id="PS51201">
    <property type="entry name" value="RCK_N"/>
    <property type="match status" value="1"/>
</dbReference>
<evidence type="ECO:0000256" key="9">
    <source>
        <dbReference type="ARBA" id="ARBA00023136"/>
    </source>
</evidence>
<evidence type="ECO:0000256" key="2">
    <source>
        <dbReference type="ARBA" id="ARBA00022448"/>
    </source>
</evidence>
<proteinExistence type="predicted"/>
<keyword evidence="5" id="KW-0631">Potassium channel</keyword>
<dbReference type="Gene3D" id="3.40.50.720">
    <property type="entry name" value="NAD(P)-binding Rossmann-like Domain"/>
    <property type="match status" value="1"/>
</dbReference>
<dbReference type="InterPro" id="IPR047871">
    <property type="entry name" value="K_chnl_Slo-like"/>
</dbReference>
<keyword evidence="4 12" id="KW-0812">Transmembrane</keyword>
<evidence type="ECO:0000256" key="11">
    <source>
        <dbReference type="ARBA" id="ARBA00034430"/>
    </source>
</evidence>
<dbReference type="EMBL" id="CALNXI010005137">
    <property type="protein sequence ID" value="CAH3197018.1"/>
    <property type="molecule type" value="Genomic_DNA"/>
</dbReference>
<evidence type="ECO:0000256" key="4">
    <source>
        <dbReference type="ARBA" id="ARBA00022692"/>
    </source>
</evidence>
<evidence type="ECO:0000256" key="12">
    <source>
        <dbReference type="SAM" id="Phobius"/>
    </source>
</evidence>
<evidence type="ECO:0000256" key="1">
    <source>
        <dbReference type="ARBA" id="ARBA00004141"/>
    </source>
</evidence>
<keyword evidence="9 12" id="KW-0472">Membrane</keyword>
<evidence type="ECO:0000256" key="6">
    <source>
        <dbReference type="ARBA" id="ARBA00022958"/>
    </source>
</evidence>
<keyword evidence="7 12" id="KW-1133">Transmembrane helix</keyword>
<evidence type="ECO:0000256" key="8">
    <source>
        <dbReference type="ARBA" id="ARBA00023065"/>
    </source>
</evidence>
<dbReference type="PANTHER" id="PTHR10027">
    <property type="entry name" value="CALCIUM-ACTIVATED POTASSIUM CHANNEL ALPHA CHAIN"/>
    <property type="match status" value="1"/>
</dbReference>
<accession>A0ABN8T159</accession>
<dbReference type="Pfam" id="PF22614">
    <property type="entry name" value="Slo-like_RCK"/>
    <property type="match status" value="1"/>
</dbReference>
<dbReference type="Gene3D" id="1.10.287.70">
    <property type="match status" value="1"/>
</dbReference>
<feature type="non-terminal residue" evidence="14">
    <location>
        <position position="327"/>
    </location>
</feature>
<keyword evidence="15" id="KW-1185">Reference proteome</keyword>
<protein>
    <recommendedName>
        <fullName evidence="13">RCK N-terminal domain-containing protein</fullName>
    </recommendedName>
</protein>
<dbReference type="Pfam" id="PF07885">
    <property type="entry name" value="Ion_trans_2"/>
    <property type="match status" value="1"/>
</dbReference>
<evidence type="ECO:0000256" key="7">
    <source>
        <dbReference type="ARBA" id="ARBA00022989"/>
    </source>
</evidence>
<evidence type="ECO:0000256" key="3">
    <source>
        <dbReference type="ARBA" id="ARBA00022538"/>
    </source>
</evidence>
<dbReference type="Pfam" id="PF03493">
    <property type="entry name" value="BK_channel_a"/>
    <property type="match status" value="1"/>
</dbReference>
<reference evidence="14 15" key="1">
    <citation type="submission" date="2022-05" db="EMBL/GenBank/DDBJ databases">
        <authorList>
            <consortium name="Genoscope - CEA"/>
            <person name="William W."/>
        </authorList>
    </citation>
    <scope>NUCLEOTIDE SEQUENCE [LARGE SCALE GENOMIC DNA]</scope>
</reference>
<comment type="caution">
    <text evidence="14">The sequence shown here is derived from an EMBL/GenBank/DDBJ whole genome shotgun (WGS) entry which is preliminary data.</text>
</comment>
<keyword evidence="3" id="KW-0633">Potassium transport</keyword>
<comment type="catalytic activity">
    <reaction evidence="11">
        <text>K(+)(in) = K(+)(out)</text>
        <dbReference type="Rhea" id="RHEA:29463"/>
        <dbReference type="ChEBI" id="CHEBI:29103"/>
    </reaction>
</comment>
<organism evidence="14 15">
    <name type="scientific">Porites evermanni</name>
    <dbReference type="NCBI Taxonomy" id="104178"/>
    <lineage>
        <taxon>Eukaryota</taxon>
        <taxon>Metazoa</taxon>
        <taxon>Cnidaria</taxon>
        <taxon>Anthozoa</taxon>
        <taxon>Hexacorallia</taxon>
        <taxon>Scleractinia</taxon>
        <taxon>Fungiina</taxon>
        <taxon>Poritidae</taxon>
        <taxon>Porites</taxon>
    </lineage>
</organism>
<dbReference type="Proteomes" id="UP001159427">
    <property type="component" value="Unassembled WGS sequence"/>
</dbReference>
<dbReference type="InterPro" id="IPR013099">
    <property type="entry name" value="K_chnl_dom"/>
</dbReference>
<name>A0ABN8T159_9CNID</name>
<keyword evidence="6" id="KW-0630">Potassium</keyword>
<keyword evidence="2" id="KW-0813">Transport</keyword>
<evidence type="ECO:0000256" key="5">
    <source>
        <dbReference type="ARBA" id="ARBA00022826"/>
    </source>
</evidence>
<dbReference type="InterPro" id="IPR003929">
    <property type="entry name" value="K_chnl_BK_asu"/>
</dbReference>
<evidence type="ECO:0000313" key="14">
    <source>
        <dbReference type="EMBL" id="CAH3197018.1"/>
    </source>
</evidence>
<sequence>MSTVGFGDISAVTYFGRTFMMLFISIGLGMFATYIPAILEYLSSHTIYHGSYKLPDGRKHVILCGYITKQSVETFLRDFLHKDRSNTSINAVIMGNFLPDAELESLFKKHFISVSFFKGTVLNGDDCQRVKMNLADCCIVLCNKECIDPGEEDAENIMRVVAIKNYYPEIRIIIQLLQYMNKSYLLNIPSWNPKCGDDVVCISELKLGFIAQSCLSPGFSTLLANIFSMRSNDTENRKDSDIWKTSYIDGANLEMYTETLSNSFKGMNFQQVAEICFEKLGLLLIAIETIKPDGEKIFTINPRDKIIEQRTRGYFIAGSSPEVKRYK</sequence>
<feature type="domain" description="RCK N-terminal" evidence="13">
    <location>
        <begin position="58"/>
        <end position="201"/>
    </location>
</feature>
<comment type="subcellular location">
    <subcellularLocation>
        <location evidence="1">Membrane</location>
        <topology evidence="1">Multi-pass membrane protein</topology>
    </subcellularLocation>
</comment>
<evidence type="ECO:0000313" key="15">
    <source>
        <dbReference type="Proteomes" id="UP001159427"/>
    </source>
</evidence>